<name>A0A6V8KEN6_9ACTN</name>
<reference evidence="1 2" key="2">
    <citation type="submission" date="2020-03" db="EMBL/GenBank/DDBJ databases">
        <authorList>
            <person name="Ichikawa N."/>
            <person name="Kimura A."/>
            <person name="Kitahashi Y."/>
            <person name="Uohara A."/>
        </authorList>
    </citation>
    <scope>NUCLEOTIDE SEQUENCE [LARGE SCALE GENOMIC DNA]</scope>
    <source>
        <strain evidence="1 2">NBRC 108639</strain>
    </source>
</reference>
<accession>A0A6V8KEN6</accession>
<dbReference type="EMBL" id="BLPF01000001">
    <property type="protein sequence ID" value="GFJ79225.1"/>
    <property type="molecule type" value="Genomic_DNA"/>
</dbReference>
<evidence type="ECO:0000313" key="1">
    <source>
        <dbReference type="EMBL" id="GFJ79225.1"/>
    </source>
</evidence>
<dbReference type="AlphaFoldDB" id="A0A6V8KEN6"/>
<gene>
    <name evidence="1" type="ORF">Phou_034050</name>
</gene>
<proteinExistence type="predicted"/>
<evidence type="ECO:0000313" key="2">
    <source>
        <dbReference type="Proteomes" id="UP000482800"/>
    </source>
</evidence>
<comment type="caution">
    <text evidence="1">The sequence shown here is derived from an EMBL/GenBank/DDBJ whole genome shotgun (WGS) entry which is preliminary data.</text>
</comment>
<organism evidence="1 2">
    <name type="scientific">Phytohabitans houttuyneae</name>
    <dbReference type="NCBI Taxonomy" id="1076126"/>
    <lineage>
        <taxon>Bacteria</taxon>
        <taxon>Bacillati</taxon>
        <taxon>Actinomycetota</taxon>
        <taxon>Actinomycetes</taxon>
        <taxon>Micromonosporales</taxon>
        <taxon>Micromonosporaceae</taxon>
    </lineage>
</organism>
<dbReference type="RefSeq" id="WP_173056809.1">
    <property type="nucleotide sequence ID" value="NZ_BLPF01000001.1"/>
</dbReference>
<keyword evidence="2" id="KW-1185">Reference proteome</keyword>
<reference evidence="1 2" key="1">
    <citation type="submission" date="2020-03" db="EMBL/GenBank/DDBJ databases">
        <title>Whole genome shotgun sequence of Phytohabitans houttuyneae NBRC 108639.</title>
        <authorList>
            <person name="Komaki H."/>
            <person name="Tamura T."/>
        </authorList>
    </citation>
    <scope>NUCLEOTIDE SEQUENCE [LARGE SCALE GENOMIC DNA]</scope>
    <source>
        <strain evidence="1 2">NBRC 108639</strain>
    </source>
</reference>
<sequence>METDEGKQYALYSTETLQLEVGQTIRVEWAPLRLKINCGAGEHVSALKISRVG</sequence>
<dbReference type="Proteomes" id="UP000482800">
    <property type="component" value="Unassembled WGS sequence"/>
</dbReference>
<protein>
    <submittedName>
        <fullName evidence="1">Uncharacterized protein</fullName>
    </submittedName>
</protein>